<dbReference type="SUPFAM" id="SSF46785">
    <property type="entry name" value="Winged helix' DNA-binding domain"/>
    <property type="match status" value="1"/>
</dbReference>
<dbReference type="RefSeq" id="WP_343938817.1">
    <property type="nucleotide sequence ID" value="NZ_BAAAHP010000016.1"/>
</dbReference>
<dbReference type="Pfam" id="PF01978">
    <property type="entry name" value="TrmB"/>
    <property type="match status" value="1"/>
</dbReference>
<reference evidence="3" key="1">
    <citation type="journal article" date="2019" name="Int. J. Syst. Evol. Microbiol.">
        <title>The Global Catalogue of Microorganisms (GCM) 10K type strain sequencing project: providing services to taxonomists for standard genome sequencing and annotation.</title>
        <authorList>
            <consortium name="The Broad Institute Genomics Platform"/>
            <consortium name="The Broad Institute Genome Sequencing Center for Infectious Disease"/>
            <person name="Wu L."/>
            <person name="Ma J."/>
        </authorList>
    </citation>
    <scope>NUCLEOTIDE SEQUENCE [LARGE SCALE GENOMIC DNA]</scope>
    <source>
        <strain evidence="3">JCM 11117</strain>
    </source>
</reference>
<dbReference type="EMBL" id="BAAAHP010000016">
    <property type="protein sequence ID" value="GAA0923131.1"/>
    <property type="molecule type" value="Genomic_DNA"/>
</dbReference>
<organism evidence="2 3">
    <name type="scientific">Pseudonocardia zijingensis</name>
    <dbReference type="NCBI Taxonomy" id="153376"/>
    <lineage>
        <taxon>Bacteria</taxon>
        <taxon>Bacillati</taxon>
        <taxon>Actinomycetota</taxon>
        <taxon>Actinomycetes</taxon>
        <taxon>Pseudonocardiales</taxon>
        <taxon>Pseudonocardiaceae</taxon>
        <taxon>Pseudonocardia</taxon>
    </lineage>
</organism>
<evidence type="ECO:0000259" key="1">
    <source>
        <dbReference type="Pfam" id="PF01978"/>
    </source>
</evidence>
<sequence length="264" mass="29761">MLSSSIDSTWEGRGMWQQLAELGLDTREARFYVAVLSLGRTTVARAAQEAGVSRTSGYDLARRLLERGLLRTIDFGEDGRREDRSRSELTAADPSGLYEEIERRRALLDDLVPQLRAVQSTARARPKVRYLEGVAGIREALFETLGWPSPIRGIFSMKDLFVVPGEDALTEYVAGRREHGLTLRVVRSAERDVALRWPTSDADLRLARYAPEDYVFTMTTIIGEDRVAVISSREEGFAMMIESHEYAQTQTNLFEVLWKVSTPA</sequence>
<keyword evidence="3" id="KW-1185">Reference proteome</keyword>
<comment type="caution">
    <text evidence="2">The sequence shown here is derived from an EMBL/GenBank/DDBJ whole genome shotgun (WGS) entry which is preliminary data.</text>
</comment>
<dbReference type="Proteomes" id="UP001499967">
    <property type="component" value="Unassembled WGS sequence"/>
</dbReference>
<dbReference type="InterPro" id="IPR036388">
    <property type="entry name" value="WH-like_DNA-bd_sf"/>
</dbReference>
<feature type="domain" description="Transcription regulator TrmB N-terminal" evidence="1">
    <location>
        <begin position="19"/>
        <end position="73"/>
    </location>
</feature>
<proteinExistence type="predicted"/>
<dbReference type="PANTHER" id="PTHR34293">
    <property type="entry name" value="HTH-TYPE TRANSCRIPTIONAL REGULATOR TRMBL2"/>
    <property type="match status" value="1"/>
</dbReference>
<dbReference type="InterPro" id="IPR002831">
    <property type="entry name" value="Tscrpt_reg_TrmB_N"/>
</dbReference>
<protein>
    <recommendedName>
        <fullName evidence="1">Transcription regulator TrmB N-terminal domain-containing protein</fullName>
    </recommendedName>
</protein>
<accession>A0ABP3ZJG9</accession>
<dbReference type="InterPro" id="IPR036390">
    <property type="entry name" value="WH_DNA-bd_sf"/>
</dbReference>
<dbReference type="InterPro" id="IPR051797">
    <property type="entry name" value="TrmB-like"/>
</dbReference>
<gene>
    <name evidence="2" type="ORF">GCM10009559_07150</name>
</gene>
<dbReference type="Gene3D" id="1.10.10.10">
    <property type="entry name" value="Winged helix-like DNA-binding domain superfamily/Winged helix DNA-binding domain"/>
    <property type="match status" value="1"/>
</dbReference>
<evidence type="ECO:0000313" key="3">
    <source>
        <dbReference type="Proteomes" id="UP001499967"/>
    </source>
</evidence>
<name>A0ABP3ZJG9_9PSEU</name>
<evidence type="ECO:0000313" key="2">
    <source>
        <dbReference type="EMBL" id="GAA0923131.1"/>
    </source>
</evidence>
<dbReference type="PANTHER" id="PTHR34293:SF1">
    <property type="entry name" value="HTH-TYPE TRANSCRIPTIONAL REGULATOR TRMBL2"/>
    <property type="match status" value="1"/>
</dbReference>